<proteinExistence type="predicted"/>
<dbReference type="EMBL" id="BAAACA010000064">
    <property type="protein sequence ID" value="GAA0627006.1"/>
    <property type="molecule type" value="Genomic_DNA"/>
</dbReference>
<sequence length="421" mass="44903">MQRRFIGLTAAVVALGMAAGLSGCGSDGGSGSVTLKLVAADYDIAGGSSTKAYWHDVVGDFEKKNPGIKVEVTVLSWDVVDAKVAEMVKAGKAPDIAQIGAYSDYAADGKLYSVDQLLSIPVQANFLAPLADAGEMKRVQYGIPFVASTRLLFYNQTLFDKAHIKPPQTWAQLAADAKALKAKGVKTPFALPLGSEEAQAETMMWMLSGGGGYVNQISGYDIDSPENVKTFNWLKKNLVEEGLTGPVAPAKLNRQTAFDAFAKGEVGMLNGHPSLMEQARKKGVKYGMVPLPGAEGKAKSSMGVADWIMGFKQNGHREQIGKFLDFAFNDENVLAFADKYDLLPATRTASQTMQNDGKHPELKEFLAALPTSELPPVGKTSWPKVSETVKKRIGAAVGVDGDPRSVLEGIAKVATEAENAE</sequence>
<dbReference type="PROSITE" id="PS51257">
    <property type="entry name" value="PROKAR_LIPOPROTEIN"/>
    <property type="match status" value="1"/>
</dbReference>
<gene>
    <name evidence="1" type="ORF">GCM10010394_67310</name>
</gene>
<evidence type="ECO:0000313" key="1">
    <source>
        <dbReference type="EMBL" id="GAA0627006.1"/>
    </source>
</evidence>
<dbReference type="Proteomes" id="UP001500668">
    <property type="component" value="Unassembled WGS sequence"/>
</dbReference>
<protein>
    <submittedName>
        <fullName evidence="1">Extracellular solute-binding protein</fullName>
    </submittedName>
</protein>
<name>A0ABP3SA89_9ACTN</name>
<dbReference type="PANTHER" id="PTHR43649:SF30">
    <property type="entry name" value="ABC TRANSPORTER SUBSTRATE-BINDING PROTEIN"/>
    <property type="match status" value="1"/>
</dbReference>
<accession>A0ABP3SA89</accession>
<dbReference type="PANTHER" id="PTHR43649">
    <property type="entry name" value="ARABINOSE-BINDING PROTEIN-RELATED"/>
    <property type="match status" value="1"/>
</dbReference>
<organism evidence="1 2">
    <name type="scientific">Streptomyces crystallinus</name>
    <dbReference type="NCBI Taxonomy" id="68191"/>
    <lineage>
        <taxon>Bacteria</taxon>
        <taxon>Bacillati</taxon>
        <taxon>Actinomycetota</taxon>
        <taxon>Actinomycetes</taxon>
        <taxon>Kitasatosporales</taxon>
        <taxon>Streptomycetaceae</taxon>
        <taxon>Streptomyces</taxon>
    </lineage>
</organism>
<dbReference type="InterPro" id="IPR050490">
    <property type="entry name" value="Bact_solute-bd_prot1"/>
</dbReference>
<dbReference type="InterPro" id="IPR006059">
    <property type="entry name" value="SBP"/>
</dbReference>
<keyword evidence="2" id="KW-1185">Reference proteome</keyword>
<evidence type="ECO:0000313" key="2">
    <source>
        <dbReference type="Proteomes" id="UP001500668"/>
    </source>
</evidence>
<dbReference type="Pfam" id="PF01547">
    <property type="entry name" value="SBP_bac_1"/>
    <property type="match status" value="1"/>
</dbReference>
<dbReference type="Gene3D" id="3.40.190.10">
    <property type="entry name" value="Periplasmic binding protein-like II"/>
    <property type="match status" value="1"/>
</dbReference>
<comment type="caution">
    <text evidence="1">The sequence shown here is derived from an EMBL/GenBank/DDBJ whole genome shotgun (WGS) entry which is preliminary data.</text>
</comment>
<reference evidence="2" key="1">
    <citation type="journal article" date="2019" name="Int. J. Syst. Evol. Microbiol.">
        <title>The Global Catalogue of Microorganisms (GCM) 10K type strain sequencing project: providing services to taxonomists for standard genome sequencing and annotation.</title>
        <authorList>
            <consortium name="The Broad Institute Genomics Platform"/>
            <consortium name="The Broad Institute Genome Sequencing Center for Infectious Disease"/>
            <person name="Wu L."/>
            <person name="Ma J."/>
        </authorList>
    </citation>
    <scope>NUCLEOTIDE SEQUENCE [LARGE SCALE GENOMIC DNA]</scope>
    <source>
        <strain evidence="2">JCM 5067</strain>
    </source>
</reference>
<dbReference type="SUPFAM" id="SSF53850">
    <property type="entry name" value="Periplasmic binding protein-like II"/>
    <property type="match status" value="1"/>
</dbReference>